<reference evidence="1" key="2">
    <citation type="submission" date="2019-07" db="EMBL/GenBank/DDBJ databases">
        <authorList>
            <person name="Seetharam A."/>
            <person name="Woodhouse M."/>
            <person name="Cannon E."/>
        </authorList>
    </citation>
    <scope>NUCLEOTIDE SEQUENCE [LARGE SCALE GENOMIC DNA]</scope>
    <source>
        <strain evidence="1">cv. B73</strain>
    </source>
</reference>
<name>A0A804NPV7_MAIZE</name>
<sequence>MLPARCFVKPGRQHAVTLAGRLLFLAQTRSRCHRPSPPSKSRSALGRSTKCQALWTTHVTSLDSSRTERCRSSN</sequence>
<evidence type="ECO:0000313" key="2">
    <source>
        <dbReference type="Proteomes" id="UP000007305"/>
    </source>
</evidence>
<reference evidence="1" key="3">
    <citation type="submission" date="2021-05" db="UniProtKB">
        <authorList>
            <consortium name="EnsemblPlants"/>
        </authorList>
    </citation>
    <scope>IDENTIFICATION</scope>
    <source>
        <strain evidence="1">cv. B73</strain>
    </source>
</reference>
<dbReference type="Proteomes" id="UP000007305">
    <property type="component" value="Chromosome 4"/>
</dbReference>
<organism evidence="1 2">
    <name type="scientific">Zea mays</name>
    <name type="common">Maize</name>
    <dbReference type="NCBI Taxonomy" id="4577"/>
    <lineage>
        <taxon>Eukaryota</taxon>
        <taxon>Viridiplantae</taxon>
        <taxon>Streptophyta</taxon>
        <taxon>Embryophyta</taxon>
        <taxon>Tracheophyta</taxon>
        <taxon>Spermatophyta</taxon>
        <taxon>Magnoliopsida</taxon>
        <taxon>Liliopsida</taxon>
        <taxon>Poales</taxon>
        <taxon>Poaceae</taxon>
        <taxon>PACMAD clade</taxon>
        <taxon>Panicoideae</taxon>
        <taxon>Andropogonodae</taxon>
        <taxon>Andropogoneae</taxon>
        <taxon>Tripsacinae</taxon>
        <taxon>Zea</taxon>
    </lineage>
</organism>
<protein>
    <submittedName>
        <fullName evidence="1">Uncharacterized protein</fullName>
    </submittedName>
</protein>
<dbReference type="InParanoid" id="A0A804NPV7"/>
<dbReference type="AlphaFoldDB" id="A0A804NPV7"/>
<accession>A0A804NPV7</accession>
<keyword evidence="2" id="KW-1185">Reference proteome</keyword>
<dbReference type="Gramene" id="Zm00001eb176830_T001">
    <property type="protein sequence ID" value="Zm00001eb176830_P001"/>
    <property type="gene ID" value="Zm00001eb176830"/>
</dbReference>
<evidence type="ECO:0000313" key="1">
    <source>
        <dbReference type="EnsemblPlants" id="Zm00001eb176830_P001"/>
    </source>
</evidence>
<reference evidence="2" key="1">
    <citation type="journal article" date="2009" name="Science">
        <title>The B73 maize genome: complexity, diversity, and dynamics.</title>
        <authorList>
            <person name="Schnable P.S."/>
            <person name="Ware D."/>
            <person name="Fulton R.S."/>
            <person name="Stein J.C."/>
            <person name="Wei F."/>
            <person name="Pasternak S."/>
            <person name="Liang C."/>
            <person name="Zhang J."/>
            <person name="Fulton L."/>
            <person name="Graves T.A."/>
            <person name="Minx P."/>
            <person name="Reily A.D."/>
            <person name="Courtney L."/>
            <person name="Kruchowski S.S."/>
            <person name="Tomlinson C."/>
            <person name="Strong C."/>
            <person name="Delehaunty K."/>
            <person name="Fronick C."/>
            <person name="Courtney B."/>
            <person name="Rock S.M."/>
            <person name="Belter E."/>
            <person name="Du F."/>
            <person name="Kim K."/>
            <person name="Abbott R.M."/>
            <person name="Cotton M."/>
            <person name="Levy A."/>
            <person name="Marchetto P."/>
            <person name="Ochoa K."/>
            <person name="Jackson S.M."/>
            <person name="Gillam B."/>
            <person name="Chen W."/>
            <person name="Yan L."/>
            <person name="Higginbotham J."/>
            <person name="Cardenas M."/>
            <person name="Waligorski J."/>
            <person name="Applebaum E."/>
            <person name="Phelps L."/>
            <person name="Falcone J."/>
            <person name="Kanchi K."/>
            <person name="Thane T."/>
            <person name="Scimone A."/>
            <person name="Thane N."/>
            <person name="Henke J."/>
            <person name="Wang T."/>
            <person name="Ruppert J."/>
            <person name="Shah N."/>
            <person name="Rotter K."/>
            <person name="Hodges J."/>
            <person name="Ingenthron E."/>
            <person name="Cordes M."/>
            <person name="Kohlberg S."/>
            <person name="Sgro J."/>
            <person name="Delgado B."/>
            <person name="Mead K."/>
            <person name="Chinwalla A."/>
            <person name="Leonard S."/>
            <person name="Crouse K."/>
            <person name="Collura K."/>
            <person name="Kudrna D."/>
            <person name="Currie J."/>
            <person name="He R."/>
            <person name="Angelova A."/>
            <person name="Rajasekar S."/>
            <person name="Mueller T."/>
            <person name="Lomeli R."/>
            <person name="Scara G."/>
            <person name="Ko A."/>
            <person name="Delaney K."/>
            <person name="Wissotski M."/>
            <person name="Lopez G."/>
            <person name="Campos D."/>
            <person name="Braidotti M."/>
            <person name="Ashley E."/>
            <person name="Golser W."/>
            <person name="Kim H."/>
            <person name="Lee S."/>
            <person name="Lin J."/>
            <person name="Dujmic Z."/>
            <person name="Kim W."/>
            <person name="Talag J."/>
            <person name="Zuccolo A."/>
            <person name="Fan C."/>
            <person name="Sebastian A."/>
            <person name="Kramer M."/>
            <person name="Spiegel L."/>
            <person name="Nascimento L."/>
            <person name="Zutavern T."/>
            <person name="Miller B."/>
            <person name="Ambroise C."/>
            <person name="Muller S."/>
            <person name="Spooner W."/>
            <person name="Narechania A."/>
            <person name="Ren L."/>
            <person name="Wei S."/>
            <person name="Kumari S."/>
            <person name="Faga B."/>
            <person name="Levy M.J."/>
            <person name="McMahan L."/>
            <person name="Van Buren P."/>
            <person name="Vaughn M.W."/>
            <person name="Ying K."/>
            <person name="Yeh C.-T."/>
            <person name="Emrich S.J."/>
            <person name="Jia Y."/>
            <person name="Kalyanaraman A."/>
            <person name="Hsia A.-P."/>
            <person name="Barbazuk W.B."/>
            <person name="Baucom R.S."/>
            <person name="Brutnell T.P."/>
            <person name="Carpita N.C."/>
            <person name="Chaparro C."/>
            <person name="Chia J.-M."/>
            <person name="Deragon J.-M."/>
            <person name="Estill J.C."/>
            <person name="Fu Y."/>
            <person name="Jeddeloh J.A."/>
            <person name="Han Y."/>
            <person name="Lee H."/>
            <person name="Li P."/>
            <person name="Lisch D.R."/>
            <person name="Liu S."/>
            <person name="Liu Z."/>
            <person name="Nagel D.H."/>
            <person name="McCann M.C."/>
            <person name="SanMiguel P."/>
            <person name="Myers A.M."/>
            <person name="Nettleton D."/>
            <person name="Nguyen J."/>
            <person name="Penning B.W."/>
            <person name="Ponnala L."/>
            <person name="Schneider K.L."/>
            <person name="Schwartz D.C."/>
            <person name="Sharma A."/>
            <person name="Soderlund C."/>
            <person name="Springer N.M."/>
            <person name="Sun Q."/>
            <person name="Wang H."/>
            <person name="Waterman M."/>
            <person name="Westerman R."/>
            <person name="Wolfgruber T.K."/>
            <person name="Yang L."/>
            <person name="Yu Y."/>
            <person name="Zhang L."/>
            <person name="Zhou S."/>
            <person name="Zhu Q."/>
            <person name="Bennetzen J.L."/>
            <person name="Dawe R.K."/>
            <person name="Jiang J."/>
            <person name="Jiang N."/>
            <person name="Presting G.G."/>
            <person name="Wessler S.R."/>
            <person name="Aluru S."/>
            <person name="Martienssen R.A."/>
            <person name="Clifton S.W."/>
            <person name="McCombie W.R."/>
            <person name="Wing R.A."/>
            <person name="Wilson R.K."/>
        </authorList>
    </citation>
    <scope>NUCLEOTIDE SEQUENCE [LARGE SCALE GENOMIC DNA]</scope>
    <source>
        <strain evidence="2">cv. B73</strain>
    </source>
</reference>
<proteinExistence type="predicted"/>
<dbReference type="EnsemblPlants" id="Zm00001eb176830_T001">
    <property type="protein sequence ID" value="Zm00001eb176830_P001"/>
    <property type="gene ID" value="Zm00001eb176830"/>
</dbReference>